<evidence type="ECO:0000256" key="4">
    <source>
        <dbReference type="SAM" id="SignalP"/>
    </source>
</evidence>
<dbReference type="GO" id="GO:0005549">
    <property type="term" value="F:odorant binding"/>
    <property type="evidence" value="ECO:0007669"/>
    <property type="project" value="InterPro"/>
</dbReference>
<organism evidence="5">
    <name type="scientific">Psorophora albipes</name>
    <dbReference type="NCBI Taxonomy" id="869069"/>
    <lineage>
        <taxon>Eukaryota</taxon>
        <taxon>Metazoa</taxon>
        <taxon>Ecdysozoa</taxon>
        <taxon>Arthropoda</taxon>
        <taxon>Hexapoda</taxon>
        <taxon>Insecta</taxon>
        <taxon>Pterygota</taxon>
        <taxon>Neoptera</taxon>
        <taxon>Endopterygota</taxon>
        <taxon>Diptera</taxon>
        <taxon>Nematocera</taxon>
        <taxon>Culicoidea</taxon>
        <taxon>Culicidae</taxon>
        <taxon>Culicinae</taxon>
        <taxon>Aedini</taxon>
        <taxon>Psorophora</taxon>
    </lineage>
</organism>
<comment type="similarity">
    <text evidence="2">Belongs to the PBP/GOBP family.</text>
</comment>
<dbReference type="SUPFAM" id="SSF47565">
    <property type="entry name" value="Insect pheromone/odorant-binding proteins"/>
    <property type="match status" value="1"/>
</dbReference>
<name>T1D591_9DIPT</name>
<dbReference type="GO" id="GO:0005576">
    <property type="term" value="C:extracellular region"/>
    <property type="evidence" value="ECO:0007669"/>
    <property type="project" value="UniProtKB-SubCell"/>
</dbReference>
<dbReference type="AlphaFoldDB" id="T1D591"/>
<reference evidence="5" key="1">
    <citation type="journal article" date="2013" name="BMC Genomics">
        <title>A deep insight into the sialotranscriptome of the mosquito, Psorophora albipes.</title>
        <authorList>
            <person name="Chagas A.C."/>
            <person name="Calvo E."/>
            <person name="Rios-Velasquez C.M."/>
            <person name="Pessoa F.A."/>
            <person name="Medeiros J.F."/>
            <person name="Ribeiro J.M."/>
        </authorList>
    </citation>
    <scope>NUCLEOTIDE SEQUENCE</scope>
</reference>
<dbReference type="InterPro" id="IPR036728">
    <property type="entry name" value="PBP_GOBP_sf"/>
</dbReference>
<evidence type="ECO:0000256" key="3">
    <source>
        <dbReference type="ARBA" id="ARBA00022525"/>
    </source>
</evidence>
<comment type="subcellular location">
    <subcellularLocation>
        <location evidence="1">Secreted</location>
    </subcellularLocation>
</comment>
<evidence type="ECO:0000313" key="5">
    <source>
        <dbReference type="EMBL" id="JAA94214.1"/>
    </source>
</evidence>
<feature type="chain" id="PRO_5004574215" evidence="4">
    <location>
        <begin position="20"/>
        <end position="147"/>
    </location>
</feature>
<protein>
    <submittedName>
        <fullName evidence="5">Putative short d7 salivary protein</fullName>
    </submittedName>
</protein>
<keyword evidence="4" id="KW-0732">Signal</keyword>
<keyword evidence="3" id="KW-0964">Secreted</keyword>
<evidence type="ECO:0000256" key="2">
    <source>
        <dbReference type="ARBA" id="ARBA00008098"/>
    </source>
</evidence>
<evidence type="ECO:0000256" key="1">
    <source>
        <dbReference type="ARBA" id="ARBA00004613"/>
    </source>
</evidence>
<accession>T1D591</accession>
<proteinExistence type="evidence at transcript level"/>
<feature type="signal peptide" evidence="4">
    <location>
        <begin position="1"/>
        <end position="19"/>
    </location>
</feature>
<sequence length="147" mass="16474">MKNLLFLSLLALAVKCSSALYEFQACTKEVQGIDKSALCKVAKFKADASTPNADRFYECVLTRLEYLNPKTGELYQNGEYLARGMSRFGMRKVDALKAINNCKGSAGSSIKPIGYVLCLLRDGKTKNAFQQLMKSRDEDFFRTQCKN</sequence>
<dbReference type="Gene3D" id="1.10.238.20">
    <property type="entry name" value="Pheromone/general odorant binding protein domain"/>
    <property type="match status" value="1"/>
</dbReference>
<dbReference type="EMBL" id="GALA01000638">
    <property type="protein sequence ID" value="JAA94214.1"/>
    <property type="molecule type" value="mRNA"/>
</dbReference>